<dbReference type="PANTHER" id="PTHR22933:SF43">
    <property type="entry name" value="LP10131P"/>
    <property type="match status" value="1"/>
</dbReference>
<dbReference type="AlphaFoldDB" id="A0A553NUN2"/>
<comment type="caution">
    <text evidence="2">The sequence shown here is derived from an EMBL/GenBank/DDBJ whole genome shotgun (WGS) entry which is preliminary data.</text>
</comment>
<feature type="domain" description="Chitin-binding type-2" evidence="1">
    <location>
        <begin position="12"/>
        <end position="71"/>
    </location>
</feature>
<dbReference type="Pfam" id="PF01607">
    <property type="entry name" value="CBM_14"/>
    <property type="match status" value="1"/>
</dbReference>
<dbReference type="GO" id="GO:0008061">
    <property type="term" value="F:chitin binding"/>
    <property type="evidence" value="ECO:0007669"/>
    <property type="project" value="InterPro"/>
</dbReference>
<proteinExistence type="predicted"/>
<dbReference type="InterPro" id="IPR052976">
    <property type="entry name" value="Scoloptoxin-like"/>
</dbReference>
<evidence type="ECO:0000313" key="3">
    <source>
        <dbReference type="Proteomes" id="UP000318571"/>
    </source>
</evidence>
<dbReference type="PANTHER" id="PTHR22933">
    <property type="entry name" value="FI18007P1-RELATED"/>
    <property type="match status" value="1"/>
</dbReference>
<protein>
    <recommendedName>
        <fullName evidence="1">Chitin-binding type-2 domain-containing protein</fullName>
    </recommendedName>
</protein>
<organism evidence="2 3">
    <name type="scientific">Tigriopus californicus</name>
    <name type="common">Marine copepod</name>
    <dbReference type="NCBI Taxonomy" id="6832"/>
    <lineage>
        <taxon>Eukaryota</taxon>
        <taxon>Metazoa</taxon>
        <taxon>Ecdysozoa</taxon>
        <taxon>Arthropoda</taxon>
        <taxon>Crustacea</taxon>
        <taxon>Multicrustacea</taxon>
        <taxon>Hexanauplia</taxon>
        <taxon>Copepoda</taxon>
        <taxon>Harpacticoida</taxon>
        <taxon>Harpacticidae</taxon>
        <taxon>Tigriopus</taxon>
    </lineage>
</organism>
<reference evidence="2 3" key="1">
    <citation type="journal article" date="2018" name="Nat. Ecol. Evol.">
        <title>Genomic signatures of mitonuclear coevolution across populations of Tigriopus californicus.</title>
        <authorList>
            <person name="Barreto F.S."/>
            <person name="Watson E.T."/>
            <person name="Lima T.G."/>
            <person name="Willett C.S."/>
            <person name="Edmands S."/>
            <person name="Li W."/>
            <person name="Burton R.S."/>
        </authorList>
    </citation>
    <scope>NUCLEOTIDE SEQUENCE [LARGE SCALE GENOMIC DNA]</scope>
    <source>
        <strain evidence="2 3">San Diego</strain>
    </source>
</reference>
<name>A0A553NUN2_TIGCA</name>
<sequence length="207" mass="22950">MDVEEVLSLGSDFSCTGRVYGYYADPRADCQVFHICLGRRDVKWSFMCPNGTIFNQQHFVCDFALNVDCNVTEEFYNLNELFQYPVPEVNSTESNNVRDQASSLSDLKILPHHDTSLEAPTSNARGSNTRKSVSQLASITLRPNQLPVTAEEPRQATSVTDRIDNVKSTRLTSNKPTILAPLGSTVSLVINSLDRSRTTTLGTTQTP</sequence>
<dbReference type="GO" id="GO:0005576">
    <property type="term" value="C:extracellular region"/>
    <property type="evidence" value="ECO:0007669"/>
    <property type="project" value="InterPro"/>
</dbReference>
<keyword evidence="3" id="KW-1185">Reference proteome</keyword>
<evidence type="ECO:0000259" key="1">
    <source>
        <dbReference type="PROSITE" id="PS50940"/>
    </source>
</evidence>
<evidence type="ECO:0000313" key="2">
    <source>
        <dbReference type="EMBL" id="TRY69147.1"/>
    </source>
</evidence>
<dbReference type="InterPro" id="IPR036508">
    <property type="entry name" value="Chitin-bd_dom_sf"/>
</dbReference>
<dbReference type="SMART" id="SM00494">
    <property type="entry name" value="ChtBD2"/>
    <property type="match status" value="1"/>
</dbReference>
<accession>A0A553NUN2</accession>
<dbReference type="SUPFAM" id="SSF57625">
    <property type="entry name" value="Invertebrate chitin-binding proteins"/>
    <property type="match status" value="1"/>
</dbReference>
<dbReference type="Gene3D" id="2.170.140.10">
    <property type="entry name" value="Chitin binding domain"/>
    <property type="match status" value="1"/>
</dbReference>
<dbReference type="EMBL" id="VCGU01000010">
    <property type="protein sequence ID" value="TRY69147.1"/>
    <property type="molecule type" value="Genomic_DNA"/>
</dbReference>
<gene>
    <name evidence="2" type="ORF">TCAL_11009</name>
</gene>
<dbReference type="PROSITE" id="PS50940">
    <property type="entry name" value="CHIT_BIND_II"/>
    <property type="match status" value="1"/>
</dbReference>
<dbReference type="Proteomes" id="UP000318571">
    <property type="component" value="Chromosome 1"/>
</dbReference>
<dbReference type="InterPro" id="IPR002557">
    <property type="entry name" value="Chitin-bd_dom"/>
</dbReference>